<evidence type="ECO:0000256" key="4">
    <source>
        <dbReference type="SAM" id="MobiDB-lite"/>
    </source>
</evidence>
<dbReference type="Gene3D" id="1.10.10.10">
    <property type="entry name" value="Winged helix-like DNA-binding domain superfamily/Winged helix DNA-binding domain"/>
    <property type="match status" value="1"/>
</dbReference>
<dbReference type="Pfam" id="PF01090">
    <property type="entry name" value="Ribosomal_S19e"/>
    <property type="match status" value="1"/>
</dbReference>
<evidence type="ECO:0000256" key="3">
    <source>
        <dbReference type="ARBA" id="ARBA00023274"/>
    </source>
</evidence>
<dbReference type="PANTHER" id="PTHR11710">
    <property type="entry name" value="40S RIBOSOMAL PROTEIN S19"/>
    <property type="match status" value="1"/>
</dbReference>
<dbReference type="InterPro" id="IPR036390">
    <property type="entry name" value="WH_DNA-bd_sf"/>
</dbReference>
<keyword evidence="3" id="KW-0687">Ribonucleoprotein</keyword>
<dbReference type="Proteomes" id="UP000054477">
    <property type="component" value="Unassembled WGS sequence"/>
</dbReference>
<dbReference type="EMBL" id="KN838581">
    <property type="protein sequence ID" value="KIK03376.1"/>
    <property type="molecule type" value="Genomic_DNA"/>
</dbReference>
<dbReference type="InterPro" id="IPR036388">
    <property type="entry name" value="WH-like_DNA-bd_sf"/>
</dbReference>
<keyword evidence="6" id="KW-1185">Reference proteome</keyword>
<dbReference type="GO" id="GO:0003723">
    <property type="term" value="F:RNA binding"/>
    <property type="evidence" value="ECO:0007669"/>
    <property type="project" value="TreeGrafter"/>
</dbReference>
<organism evidence="5 6">
    <name type="scientific">Laccaria amethystina LaAM-08-1</name>
    <dbReference type="NCBI Taxonomy" id="1095629"/>
    <lineage>
        <taxon>Eukaryota</taxon>
        <taxon>Fungi</taxon>
        <taxon>Dikarya</taxon>
        <taxon>Basidiomycota</taxon>
        <taxon>Agaricomycotina</taxon>
        <taxon>Agaricomycetes</taxon>
        <taxon>Agaricomycetidae</taxon>
        <taxon>Agaricales</taxon>
        <taxon>Agaricineae</taxon>
        <taxon>Hydnangiaceae</taxon>
        <taxon>Laccaria</taxon>
    </lineage>
</organism>
<evidence type="ECO:0000313" key="5">
    <source>
        <dbReference type="EMBL" id="KIK03376.1"/>
    </source>
</evidence>
<dbReference type="GO" id="GO:0022627">
    <property type="term" value="C:cytosolic small ribosomal subunit"/>
    <property type="evidence" value="ECO:0007669"/>
    <property type="project" value="TreeGrafter"/>
</dbReference>
<dbReference type="GO" id="GO:0006412">
    <property type="term" value="P:translation"/>
    <property type="evidence" value="ECO:0007669"/>
    <property type="project" value="InterPro"/>
</dbReference>
<proteinExistence type="inferred from homology"/>
<dbReference type="GO" id="GO:0000028">
    <property type="term" value="P:ribosomal small subunit assembly"/>
    <property type="evidence" value="ECO:0007669"/>
    <property type="project" value="TreeGrafter"/>
</dbReference>
<dbReference type="STRING" id="1095629.A0A0C9XEQ5"/>
<sequence>MPGVRDIGADAFIAAYASHLKRSGKLEVPTWVDLVKTGSFKELAPYDPDWYYVRAAAVARHIYLRKEVGIGALTKLHGGRNRRGNRPSHHADSSASVQRKVCQSLEKIGVLEKSENGGRKISQDGQRDLDRIATAVVEAAKEEEDEEEEEEGGEYEEEGEEEEEEEEE</sequence>
<feature type="compositionally biased region" description="Basic residues" evidence="4">
    <location>
        <begin position="77"/>
        <end position="88"/>
    </location>
</feature>
<dbReference type="SUPFAM" id="SSF46785">
    <property type="entry name" value="Winged helix' DNA-binding domain"/>
    <property type="match status" value="1"/>
</dbReference>
<evidence type="ECO:0008006" key="7">
    <source>
        <dbReference type="Google" id="ProtNLM"/>
    </source>
</evidence>
<dbReference type="FunFam" id="1.10.10.10:FF:000118">
    <property type="entry name" value="40S ribosomal protein S19"/>
    <property type="match status" value="1"/>
</dbReference>
<feature type="compositionally biased region" description="Basic and acidic residues" evidence="4">
    <location>
        <begin position="115"/>
        <end position="131"/>
    </location>
</feature>
<gene>
    <name evidence="5" type="ORF">K443DRAFT_676856</name>
</gene>
<feature type="compositionally biased region" description="Acidic residues" evidence="4">
    <location>
        <begin position="141"/>
        <end position="168"/>
    </location>
</feature>
<reference evidence="5 6" key="1">
    <citation type="submission" date="2014-04" db="EMBL/GenBank/DDBJ databases">
        <authorList>
            <consortium name="DOE Joint Genome Institute"/>
            <person name="Kuo A."/>
            <person name="Kohler A."/>
            <person name="Nagy L.G."/>
            <person name="Floudas D."/>
            <person name="Copeland A."/>
            <person name="Barry K.W."/>
            <person name="Cichocki N."/>
            <person name="Veneault-Fourrey C."/>
            <person name="LaButti K."/>
            <person name="Lindquist E.A."/>
            <person name="Lipzen A."/>
            <person name="Lundell T."/>
            <person name="Morin E."/>
            <person name="Murat C."/>
            <person name="Sun H."/>
            <person name="Tunlid A."/>
            <person name="Henrissat B."/>
            <person name="Grigoriev I.V."/>
            <person name="Hibbett D.S."/>
            <person name="Martin F."/>
            <person name="Nordberg H.P."/>
            <person name="Cantor M.N."/>
            <person name="Hua S.X."/>
        </authorList>
    </citation>
    <scope>NUCLEOTIDE SEQUENCE [LARGE SCALE GENOMIC DNA]</scope>
    <source>
        <strain evidence="5 6">LaAM-08-1</strain>
    </source>
</reference>
<evidence type="ECO:0000256" key="2">
    <source>
        <dbReference type="ARBA" id="ARBA00022980"/>
    </source>
</evidence>
<protein>
    <recommendedName>
        <fullName evidence="7">40S ribosomal protein S19</fullName>
    </recommendedName>
</protein>
<dbReference type="OrthoDB" id="428974at2759"/>
<evidence type="ECO:0000313" key="6">
    <source>
        <dbReference type="Proteomes" id="UP000054477"/>
    </source>
</evidence>
<evidence type="ECO:0000256" key="1">
    <source>
        <dbReference type="ARBA" id="ARBA00010014"/>
    </source>
</evidence>
<dbReference type="SMART" id="SM01413">
    <property type="entry name" value="Ribosomal_S19e"/>
    <property type="match status" value="1"/>
</dbReference>
<feature type="region of interest" description="Disordered" evidence="4">
    <location>
        <begin position="115"/>
        <end position="168"/>
    </location>
</feature>
<dbReference type="GO" id="GO:0003735">
    <property type="term" value="F:structural constituent of ribosome"/>
    <property type="evidence" value="ECO:0007669"/>
    <property type="project" value="InterPro"/>
</dbReference>
<dbReference type="AlphaFoldDB" id="A0A0C9XEQ5"/>
<dbReference type="PANTHER" id="PTHR11710:SF0">
    <property type="entry name" value="40S RIBOSOMAL PROTEIN S19"/>
    <property type="match status" value="1"/>
</dbReference>
<accession>A0A0C9XEQ5</accession>
<name>A0A0C9XEQ5_9AGAR</name>
<comment type="similarity">
    <text evidence="1">Belongs to the eukaryotic ribosomal protein eS19 family.</text>
</comment>
<keyword evidence="2" id="KW-0689">Ribosomal protein</keyword>
<dbReference type="HOGENOM" id="CLU_108559_0_0_1"/>
<feature type="region of interest" description="Disordered" evidence="4">
    <location>
        <begin position="76"/>
        <end position="99"/>
    </location>
</feature>
<dbReference type="InterPro" id="IPR001266">
    <property type="entry name" value="Ribosomal_eS19"/>
</dbReference>
<reference evidence="6" key="2">
    <citation type="submission" date="2015-01" db="EMBL/GenBank/DDBJ databases">
        <title>Evolutionary Origins and Diversification of the Mycorrhizal Mutualists.</title>
        <authorList>
            <consortium name="DOE Joint Genome Institute"/>
            <consortium name="Mycorrhizal Genomics Consortium"/>
            <person name="Kohler A."/>
            <person name="Kuo A."/>
            <person name="Nagy L.G."/>
            <person name="Floudas D."/>
            <person name="Copeland A."/>
            <person name="Barry K.W."/>
            <person name="Cichocki N."/>
            <person name="Veneault-Fourrey C."/>
            <person name="LaButti K."/>
            <person name="Lindquist E.A."/>
            <person name="Lipzen A."/>
            <person name="Lundell T."/>
            <person name="Morin E."/>
            <person name="Murat C."/>
            <person name="Riley R."/>
            <person name="Ohm R."/>
            <person name="Sun H."/>
            <person name="Tunlid A."/>
            <person name="Henrissat B."/>
            <person name="Grigoriev I.V."/>
            <person name="Hibbett D.S."/>
            <person name="Martin F."/>
        </authorList>
    </citation>
    <scope>NUCLEOTIDE SEQUENCE [LARGE SCALE GENOMIC DNA]</scope>
    <source>
        <strain evidence="6">LaAM-08-1</strain>
    </source>
</reference>